<name>A0ABV6VFH5_9ACTN</name>
<evidence type="ECO:0000313" key="2">
    <source>
        <dbReference type="Proteomes" id="UP001592582"/>
    </source>
</evidence>
<dbReference type="EMBL" id="JBHEZX010000011">
    <property type="protein sequence ID" value="MFC1412458.1"/>
    <property type="molecule type" value="Genomic_DNA"/>
</dbReference>
<evidence type="ECO:0000313" key="1">
    <source>
        <dbReference type="EMBL" id="MFC1412458.1"/>
    </source>
</evidence>
<gene>
    <name evidence="1" type="ORF">ACEZDG_24620</name>
</gene>
<comment type="caution">
    <text evidence="1">The sequence shown here is derived from an EMBL/GenBank/DDBJ whole genome shotgun (WGS) entry which is preliminary data.</text>
</comment>
<protein>
    <submittedName>
        <fullName evidence="1">Uncharacterized protein</fullName>
    </submittedName>
</protein>
<reference evidence="1 2" key="1">
    <citation type="submission" date="2024-09" db="EMBL/GenBank/DDBJ databases">
        <authorList>
            <person name="Lee S.D."/>
        </authorList>
    </citation>
    <scope>NUCLEOTIDE SEQUENCE [LARGE SCALE GENOMIC DNA]</scope>
    <source>
        <strain evidence="1 2">N1-1</strain>
    </source>
</reference>
<organism evidence="1 2">
    <name type="scientific">Streptacidiphilus alkalitolerans</name>
    <dbReference type="NCBI Taxonomy" id="3342712"/>
    <lineage>
        <taxon>Bacteria</taxon>
        <taxon>Bacillati</taxon>
        <taxon>Actinomycetota</taxon>
        <taxon>Actinomycetes</taxon>
        <taxon>Kitasatosporales</taxon>
        <taxon>Streptomycetaceae</taxon>
        <taxon>Streptacidiphilus</taxon>
    </lineage>
</organism>
<keyword evidence="2" id="KW-1185">Reference proteome</keyword>
<sequence length="185" mass="19467">MADLPEVPEEPTKQAPEETPAEAADGPAASDDELFAQLVAGFDTPVDDEARSWPAAEDLADLAPQPRPRQAPAEPLIKLPMIQAIGPVDPRTWTPEEDPDEDHFVPPPPPPLPKTEAVTRLAITAVVGGIALILVSALGYVPALGGMGEVLGIAFFIGGAGTLFARMRDEDDEDGDDDPHRGAVV</sequence>
<dbReference type="Proteomes" id="UP001592582">
    <property type="component" value="Unassembled WGS sequence"/>
</dbReference>
<accession>A0ABV6VFH5</accession>
<proteinExistence type="predicted"/>